<evidence type="ECO:0000256" key="1">
    <source>
        <dbReference type="SAM" id="Phobius"/>
    </source>
</evidence>
<dbReference type="PANTHER" id="PTHR36981:SF1">
    <property type="entry name" value="P2X PURINORECEPTOR 7 INTRACELLULAR DOMAIN-CONTAINING PROTEIN"/>
    <property type="match status" value="1"/>
</dbReference>
<feature type="transmembrane region" description="Helical" evidence="1">
    <location>
        <begin position="23"/>
        <end position="45"/>
    </location>
</feature>
<dbReference type="InterPro" id="IPR046815">
    <property type="entry name" value="P2RX7_C"/>
</dbReference>
<keyword evidence="4" id="KW-1185">Reference proteome</keyword>
<sequence>QQTKHRHTIIGDATVWLSGLVSVWLLSAYRLLAGAAVLSTALFYVDPLAELREEAQLRHGAYAQFIRWRFGDSTPRDAVPVIPSCCIWRIRTEYPSPDGKYSGLRLYQVVLSQTDFNR</sequence>
<keyword evidence="1" id="KW-0472">Membrane</keyword>
<evidence type="ECO:0000313" key="4">
    <source>
        <dbReference type="Proteomes" id="UP001529510"/>
    </source>
</evidence>
<keyword evidence="1" id="KW-0812">Transmembrane</keyword>
<protein>
    <recommendedName>
        <fullName evidence="2">P2X purinoreceptor 7 intracellular domain-containing protein</fullName>
    </recommendedName>
</protein>
<gene>
    <name evidence="3" type="ORF">M9458_018502</name>
</gene>
<dbReference type="PANTHER" id="PTHR36981">
    <property type="entry name" value="ZGC:195170"/>
    <property type="match status" value="1"/>
</dbReference>
<dbReference type="AlphaFoldDB" id="A0ABD0QKS1"/>
<proteinExistence type="predicted"/>
<dbReference type="Pfam" id="PF20478">
    <property type="entry name" value="P2RX7_C"/>
    <property type="match status" value="1"/>
</dbReference>
<accession>A0ABD0QKS1</accession>
<dbReference type="EMBL" id="JAMKFB020000008">
    <property type="protein sequence ID" value="KAL0186832.1"/>
    <property type="molecule type" value="Genomic_DNA"/>
</dbReference>
<organism evidence="3 4">
    <name type="scientific">Cirrhinus mrigala</name>
    <name type="common">Mrigala</name>
    <dbReference type="NCBI Taxonomy" id="683832"/>
    <lineage>
        <taxon>Eukaryota</taxon>
        <taxon>Metazoa</taxon>
        <taxon>Chordata</taxon>
        <taxon>Craniata</taxon>
        <taxon>Vertebrata</taxon>
        <taxon>Euteleostomi</taxon>
        <taxon>Actinopterygii</taxon>
        <taxon>Neopterygii</taxon>
        <taxon>Teleostei</taxon>
        <taxon>Ostariophysi</taxon>
        <taxon>Cypriniformes</taxon>
        <taxon>Cyprinidae</taxon>
        <taxon>Labeoninae</taxon>
        <taxon>Labeonini</taxon>
        <taxon>Cirrhinus</taxon>
    </lineage>
</organism>
<dbReference type="Proteomes" id="UP001529510">
    <property type="component" value="Unassembled WGS sequence"/>
</dbReference>
<name>A0ABD0QKS1_CIRMR</name>
<evidence type="ECO:0000259" key="2">
    <source>
        <dbReference type="Pfam" id="PF20478"/>
    </source>
</evidence>
<reference evidence="3 4" key="1">
    <citation type="submission" date="2024-05" db="EMBL/GenBank/DDBJ databases">
        <title>Genome sequencing and assembly of Indian major carp, Cirrhinus mrigala (Hamilton, 1822).</title>
        <authorList>
            <person name="Mohindra V."/>
            <person name="Chowdhury L.M."/>
            <person name="Lal K."/>
            <person name="Jena J.K."/>
        </authorList>
    </citation>
    <scope>NUCLEOTIDE SEQUENCE [LARGE SCALE GENOMIC DNA]</scope>
    <source>
        <strain evidence="3">CM1030</strain>
        <tissue evidence="3">Blood</tissue>
    </source>
</reference>
<feature type="non-terminal residue" evidence="3">
    <location>
        <position position="1"/>
    </location>
</feature>
<feature type="domain" description="P2X purinoreceptor 7 intracellular" evidence="2">
    <location>
        <begin position="32"/>
        <end position="105"/>
    </location>
</feature>
<keyword evidence="1" id="KW-1133">Transmembrane helix</keyword>
<comment type="caution">
    <text evidence="3">The sequence shown here is derived from an EMBL/GenBank/DDBJ whole genome shotgun (WGS) entry which is preliminary data.</text>
</comment>
<evidence type="ECO:0000313" key="3">
    <source>
        <dbReference type="EMBL" id="KAL0186832.1"/>
    </source>
</evidence>